<dbReference type="AlphaFoldDB" id="A0A931F7T3"/>
<dbReference type="PANTHER" id="PTHR30511:SF3">
    <property type="entry name" value="LYSINE RACEMASE"/>
    <property type="match status" value="1"/>
</dbReference>
<comment type="cofactor">
    <cofactor evidence="1">
        <name>pyridoxal 5'-phosphate</name>
        <dbReference type="ChEBI" id="CHEBI:597326"/>
    </cofactor>
</comment>
<dbReference type="EMBL" id="JADPIE010000004">
    <property type="protein sequence ID" value="MBF8437006.1"/>
    <property type="molecule type" value="Genomic_DNA"/>
</dbReference>
<keyword evidence="2" id="KW-0663">Pyridoxal phosphate</keyword>
<dbReference type="GO" id="GO:0005829">
    <property type="term" value="C:cytosol"/>
    <property type="evidence" value="ECO:0007669"/>
    <property type="project" value="TreeGrafter"/>
</dbReference>
<name>A0A931F7T3_9FIRM</name>
<gene>
    <name evidence="5" type="ORF">I0Q91_07955</name>
</gene>
<keyword evidence="3" id="KW-0413">Isomerase</keyword>
<accession>A0A931F7T3</accession>
<organism evidence="5 6">
    <name type="scientific">Halonatronomonas betaini</name>
    <dbReference type="NCBI Taxonomy" id="2778430"/>
    <lineage>
        <taxon>Bacteria</taxon>
        <taxon>Bacillati</taxon>
        <taxon>Bacillota</taxon>
        <taxon>Clostridia</taxon>
        <taxon>Halanaerobiales</taxon>
        <taxon>Halarsenatibacteraceae</taxon>
        <taxon>Halonatronomonas</taxon>
    </lineage>
</organism>
<dbReference type="InterPro" id="IPR000821">
    <property type="entry name" value="Ala_racemase"/>
</dbReference>
<evidence type="ECO:0000259" key="4">
    <source>
        <dbReference type="Pfam" id="PF01168"/>
    </source>
</evidence>
<proteinExistence type="predicted"/>
<dbReference type="GO" id="GO:0030170">
    <property type="term" value="F:pyridoxal phosphate binding"/>
    <property type="evidence" value="ECO:0007669"/>
    <property type="project" value="TreeGrafter"/>
</dbReference>
<dbReference type="GO" id="GO:0008784">
    <property type="term" value="F:alanine racemase activity"/>
    <property type="evidence" value="ECO:0007669"/>
    <property type="project" value="TreeGrafter"/>
</dbReference>
<evidence type="ECO:0000256" key="1">
    <source>
        <dbReference type="ARBA" id="ARBA00001933"/>
    </source>
</evidence>
<evidence type="ECO:0000256" key="3">
    <source>
        <dbReference type="ARBA" id="ARBA00023235"/>
    </source>
</evidence>
<reference evidence="5" key="1">
    <citation type="submission" date="2020-11" db="EMBL/GenBank/DDBJ databases">
        <title>Halonatronomonas betainensis gen. nov., sp. nov. a novel haloalkaliphilic representative of the family Halanaerobiacae capable of betaine degradation.</title>
        <authorList>
            <person name="Boltyanskaya Y."/>
            <person name="Kevbrin V."/>
            <person name="Detkova E."/>
            <person name="Grouzdev D.S."/>
            <person name="Koziaeva V."/>
            <person name="Zhilina T."/>
        </authorList>
    </citation>
    <scope>NUCLEOTIDE SEQUENCE</scope>
    <source>
        <strain evidence="5">Z-7014</strain>
    </source>
</reference>
<dbReference type="InterPro" id="IPR001608">
    <property type="entry name" value="Ala_racemase_N"/>
</dbReference>
<dbReference type="RefSeq" id="WP_270453935.1">
    <property type="nucleotide sequence ID" value="NZ_JADPIE010000004.1"/>
</dbReference>
<dbReference type="SUPFAM" id="SSF51419">
    <property type="entry name" value="PLP-binding barrel"/>
    <property type="match status" value="1"/>
</dbReference>
<dbReference type="InterPro" id="IPR029066">
    <property type="entry name" value="PLP-binding_barrel"/>
</dbReference>
<comment type="caution">
    <text evidence="5">The sequence shown here is derived from an EMBL/GenBank/DDBJ whole genome shotgun (WGS) entry which is preliminary data.</text>
</comment>
<dbReference type="PANTHER" id="PTHR30511">
    <property type="entry name" value="ALANINE RACEMASE"/>
    <property type="match status" value="1"/>
</dbReference>
<dbReference type="Gene3D" id="3.20.20.10">
    <property type="entry name" value="Alanine racemase"/>
    <property type="match status" value="1"/>
</dbReference>
<dbReference type="Proteomes" id="UP000621436">
    <property type="component" value="Unassembled WGS sequence"/>
</dbReference>
<dbReference type="Pfam" id="PF01168">
    <property type="entry name" value="Ala_racemase_N"/>
    <property type="match status" value="1"/>
</dbReference>
<keyword evidence="6" id="KW-1185">Reference proteome</keyword>
<sequence length="358" mass="39736">MPAKLNIDLNKIAANIDFWQKLCQQNNINLIGVGKGCPSNQKVARLIGNKTSVYGDSRLNRLIRLKKSAVNFSLALLRIPALSEVEDVIRYTDISFNSQFKVLHKLNQVASRLNKLHQVILVIEAGDLREGIYPSEKSVEIAAEIEKMSGLKLLGVAANFNCYGGINPDTENLNNLIQIAEKIESCLNRKLEIISGGATTCLPLLLDNKLPARINQLRPGEALLLGQDLQEIWGYDLPELKTDAFILQAEVIEIETKPSKPYGNSYVDAFGQKPTFKDRGMRKRAILSIGRADFVYPDQLIPCQQGIEVLGASSDHLILDIEDARANIAVGDTLEFQLYYGALLHLSQSRDVEKVIVN</sequence>
<evidence type="ECO:0000313" key="5">
    <source>
        <dbReference type="EMBL" id="MBF8437006.1"/>
    </source>
</evidence>
<evidence type="ECO:0000313" key="6">
    <source>
        <dbReference type="Proteomes" id="UP000621436"/>
    </source>
</evidence>
<protein>
    <submittedName>
        <fullName evidence="5">Alanine racemase</fullName>
    </submittedName>
</protein>
<evidence type="ECO:0000256" key="2">
    <source>
        <dbReference type="ARBA" id="ARBA00022898"/>
    </source>
</evidence>
<feature type="domain" description="Alanine racemase N-terminal" evidence="4">
    <location>
        <begin position="7"/>
        <end position="224"/>
    </location>
</feature>